<reference evidence="1 2" key="1">
    <citation type="journal article" date="2013" name="Genome Announc.">
        <title>Whole Genome Sequencing of Thermus oshimai JL-2 and Thermus thermophilus JL-18, Incomplete Denitrifiers from the United States Great Basin.</title>
        <authorList>
            <person name="Murugapiran S.K."/>
            <person name="Huntemann M."/>
            <person name="Wei C.L."/>
            <person name="Han J."/>
            <person name="Detter J.C."/>
            <person name="Han C.S."/>
            <person name="Erkkila T.H."/>
            <person name="Teshima H."/>
            <person name="Chen A."/>
            <person name="Kyrpides N."/>
            <person name="Mavrommatis K."/>
            <person name="Markowitz V."/>
            <person name="Szeto E."/>
            <person name="Ivanova N."/>
            <person name="Pagani I."/>
            <person name="Lam J."/>
            <person name="McDonald A.I."/>
            <person name="Dodsworth J.A."/>
            <person name="Pati A."/>
            <person name="Goodwin L."/>
            <person name="Peters L."/>
            <person name="Pitluck S."/>
            <person name="Woyke T."/>
            <person name="Hedlund B.P."/>
        </authorList>
    </citation>
    <scope>NUCLEOTIDE SEQUENCE</scope>
    <source>
        <strain evidence="1 2">JL-2</strain>
    </source>
</reference>
<gene>
    <name evidence="1" type="ORF">Theos_0145</name>
</gene>
<dbReference type="HOGENOM" id="CLU_479751_0_0_0"/>
<dbReference type="STRING" id="751945.Theos_0145"/>
<name>K7QVF7_THEOS</name>
<proteinExistence type="predicted"/>
<evidence type="ECO:0000313" key="2">
    <source>
        <dbReference type="Proteomes" id="UP000000211"/>
    </source>
</evidence>
<dbReference type="KEGG" id="tos:Theos_0145"/>
<dbReference type="EMBL" id="CP003249">
    <property type="protein sequence ID" value="AFV75228.1"/>
    <property type="molecule type" value="Genomic_DNA"/>
</dbReference>
<evidence type="ECO:0000313" key="1">
    <source>
        <dbReference type="EMBL" id="AFV75228.1"/>
    </source>
</evidence>
<keyword evidence="2" id="KW-1185">Reference proteome</keyword>
<protein>
    <submittedName>
        <fullName evidence="1">Uncharacterized protein</fullName>
    </submittedName>
</protein>
<dbReference type="AlphaFoldDB" id="K7QVF7"/>
<dbReference type="eggNOG" id="COG0470">
    <property type="taxonomic scope" value="Bacteria"/>
</dbReference>
<organism evidence="1 2">
    <name type="scientific">Thermus oshimai JL-2</name>
    <dbReference type="NCBI Taxonomy" id="751945"/>
    <lineage>
        <taxon>Bacteria</taxon>
        <taxon>Thermotogati</taxon>
        <taxon>Deinococcota</taxon>
        <taxon>Deinococci</taxon>
        <taxon>Thermales</taxon>
        <taxon>Thermaceae</taxon>
        <taxon>Thermus</taxon>
    </lineage>
</organism>
<dbReference type="OrthoDB" id="24090at2"/>
<sequence length="569" mass="62245">MSNTCLYTLPLFGPPRLLKGGRPVRVPLKGLALLYYLALEGPTTRVLLADLLYGHPQGLNNLRVELHRLKAALGRPLFPEGQDPLVLPEWIALETKGEGEILEGLEAIPGFADWVLERRFTPPPPPPDRAGLLKALSALRPPALLVLLGSQASGRKELAQALAEALRLPFHLGVGRGGVRYLEAPFPEGAEAILGDTKTLYVLGVDPGEDPRLLLELRARYPAERMRVVALKPLTFQEAQQGVLRGLSFSQAGRIYLEGGGEPEALRELLQAPGIPQRTLAQLRFRARYLSRPAREALERLAIQPGPIPEPLLQALEALPHLEELERKGWLCYREGWRFAREWERQLLYQTLPSGQRVKLHALAALTLALAGLTLLELYHRQRGGGEVGDLLPHLPKEARLALAPGPPPLERRVGLGPERALCPEGEEGLEAEGEGWVAPLLEPGETAYLDLGLLEEGVLVLSGQAAFFQEGPKPRLRLETPHAQALLWVGAEATSEGGLFLLPLLPTFLYRFLLPRGRVRLKVEGPGVVAFRLALHALRPGTLPAYPLAAAQEVEEEGKEKGEEEGGG</sequence>
<accession>K7QVF7</accession>
<dbReference type="Proteomes" id="UP000000211">
    <property type="component" value="Chromosome"/>
</dbReference>
<dbReference type="RefSeq" id="WP_016328428.1">
    <property type="nucleotide sequence ID" value="NC_019386.1"/>
</dbReference>
<dbReference type="PATRIC" id="fig|751945.3.peg.139"/>